<dbReference type="Gene3D" id="2.40.40.10">
    <property type="entry name" value="RlpA-like domain"/>
    <property type="match status" value="1"/>
</dbReference>
<dbReference type="NCBIfam" id="TIGR00413">
    <property type="entry name" value="rlpA"/>
    <property type="match status" value="1"/>
</dbReference>
<accession>A0A928VPE4</accession>
<evidence type="ECO:0000256" key="2">
    <source>
        <dbReference type="ARBA" id="ARBA00023316"/>
    </source>
</evidence>
<evidence type="ECO:0000259" key="5">
    <source>
        <dbReference type="Pfam" id="PF03330"/>
    </source>
</evidence>
<protein>
    <recommendedName>
        <fullName evidence="3">Probable endolytic peptidoglycan transglycosylase RlpA</fullName>
        <ecNumber evidence="3">4.2.2.-</ecNumber>
    </recommendedName>
</protein>
<dbReference type="InterPro" id="IPR012997">
    <property type="entry name" value="RplA"/>
</dbReference>
<dbReference type="PANTHER" id="PTHR34183:SF8">
    <property type="entry name" value="ENDOLYTIC PEPTIDOGLYCAN TRANSGLYCOSYLASE RLPA-RELATED"/>
    <property type="match status" value="1"/>
</dbReference>
<evidence type="ECO:0000313" key="7">
    <source>
        <dbReference type="Proteomes" id="UP000625316"/>
    </source>
</evidence>
<keyword evidence="1 3" id="KW-0456">Lyase</keyword>
<dbReference type="CDD" id="cd22268">
    <property type="entry name" value="DPBB_RlpA-like"/>
    <property type="match status" value="1"/>
</dbReference>
<comment type="similarity">
    <text evidence="3 4">Belongs to the RlpA family.</text>
</comment>
<dbReference type="GO" id="GO:0071555">
    <property type="term" value="P:cell wall organization"/>
    <property type="evidence" value="ECO:0007669"/>
    <property type="project" value="UniProtKB-KW"/>
</dbReference>
<dbReference type="Proteomes" id="UP000625316">
    <property type="component" value="Unassembled WGS sequence"/>
</dbReference>
<proteinExistence type="inferred from homology"/>
<dbReference type="EMBL" id="JADEXQ010000029">
    <property type="protein sequence ID" value="MBE9030112.1"/>
    <property type="molecule type" value="Genomic_DNA"/>
</dbReference>
<dbReference type="HAMAP" id="MF_02071">
    <property type="entry name" value="RlpA"/>
    <property type="match status" value="1"/>
</dbReference>
<comment type="function">
    <text evidence="3">Lytic transglycosylase with a strong preference for naked glycan strands that lack stem peptides.</text>
</comment>
<organism evidence="6 7">
    <name type="scientific">Romeriopsis navalis LEGE 11480</name>
    <dbReference type="NCBI Taxonomy" id="2777977"/>
    <lineage>
        <taxon>Bacteria</taxon>
        <taxon>Bacillati</taxon>
        <taxon>Cyanobacteriota</taxon>
        <taxon>Cyanophyceae</taxon>
        <taxon>Leptolyngbyales</taxon>
        <taxon>Leptolyngbyaceae</taxon>
        <taxon>Romeriopsis</taxon>
        <taxon>Romeriopsis navalis</taxon>
    </lineage>
</organism>
<gene>
    <name evidence="3" type="primary">rlpA</name>
    <name evidence="6" type="ORF">IQ266_10265</name>
</gene>
<comment type="caution">
    <text evidence="6">The sequence shown here is derived from an EMBL/GenBank/DDBJ whole genome shotgun (WGS) entry which is preliminary data.</text>
</comment>
<dbReference type="GO" id="GO:0000270">
    <property type="term" value="P:peptidoglycan metabolic process"/>
    <property type="evidence" value="ECO:0007669"/>
    <property type="project" value="UniProtKB-UniRule"/>
</dbReference>
<dbReference type="SUPFAM" id="SSF50685">
    <property type="entry name" value="Barwin-like endoglucanases"/>
    <property type="match status" value="1"/>
</dbReference>
<dbReference type="AlphaFoldDB" id="A0A928VPE4"/>
<dbReference type="PANTHER" id="PTHR34183">
    <property type="entry name" value="ENDOLYTIC PEPTIDOGLYCAN TRANSGLYCOSYLASE RLPA"/>
    <property type="match status" value="1"/>
</dbReference>
<dbReference type="GO" id="GO:0008932">
    <property type="term" value="F:lytic endotransglycosylase activity"/>
    <property type="evidence" value="ECO:0007669"/>
    <property type="project" value="UniProtKB-UniRule"/>
</dbReference>
<dbReference type="RefSeq" id="WP_264324939.1">
    <property type="nucleotide sequence ID" value="NZ_JADEXQ010000029.1"/>
</dbReference>
<dbReference type="EC" id="4.2.2.-" evidence="3"/>
<keyword evidence="7" id="KW-1185">Reference proteome</keyword>
<dbReference type="InterPro" id="IPR034718">
    <property type="entry name" value="RlpA"/>
</dbReference>
<dbReference type="InterPro" id="IPR009009">
    <property type="entry name" value="RlpA-like_DPBB"/>
</dbReference>
<feature type="domain" description="RlpA-like protein double-psi beta-barrel" evidence="5">
    <location>
        <begin position="207"/>
        <end position="294"/>
    </location>
</feature>
<dbReference type="Pfam" id="PF03330">
    <property type="entry name" value="DPBB_1"/>
    <property type="match status" value="1"/>
</dbReference>
<name>A0A928VPE4_9CYAN</name>
<evidence type="ECO:0000256" key="4">
    <source>
        <dbReference type="RuleBase" id="RU003495"/>
    </source>
</evidence>
<sequence length="300" mass="32083">MSQTSAQSVKTATADQGATVRVSQAAQKAASIVKIHNHQIKGKQAATLYVRNLPILTFLNDQAPTAANQTQLVSNTAPATENSAQSNRTAPSQAESIAAQLDQLYQAGDSAQGIKVVWQGNKKTRKGQYVVTAGKLPIATIDKNTTYAKTTRSAEQDALLIANRLRRLLSNGEVKPIKTVEGKPKPVIATPRRRSVSAGGRVTRVYRGQASWYGPGFHGRLTANGERYNQYGITAAHPFLRFGTRVRVTNQYTGRAVIVRINDRGPYAGGRIIDLSAGAAARIGLKASGVAPVSVEVLGR</sequence>
<evidence type="ECO:0000256" key="3">
    <source>
        <dbReference type="HAMAP-Rule" id="MF_02071"/>
    </source>
</evidence>
<dbReference type="InterPro" id="IPR036908">
    <property type="entry name" value="RlpA-like_sf"/>
</dbReference>
<keyword evidence="2 3" id="KW-0961">Cell wall biogenesis/degradation</keyword>
<evidence type="ECO:0000256" key="1">
    <source>
        <dbReference type="ARBA" id="ARBA00023239"/>
    </source>
</evidence>
<evidence type="ECO:0000313" key="6">
    <source>
        <dbReference type="EMBL" id="MBE9030112.1"/>
    </source>
</evidence>
<reference evidence="6" key="1">
    <citation type="submission" date="2020-10" db="EMBL/GenBank/DDBJ databases">
        <authorList>
            <person name="Castelo-Branco R."/>
            <person name="Eusebio N."/>
            <person name="Adriana R."/>
            <person name="Vieira A."/>
            <person name="Brugerolle De Fraissinette N."/>
            <person name="Rezende De Castro R."/>
            <person name="Schneider M.P."/>
            <person name="Vasconcelos V."/>
            <person name="Leao P.N."/>
        </authorList>
    </citation>
    <scope>NUCLEOTIDE SEQUENCE</scope>
    <source>
        <strain evidence="6">LEGE 11480</strain>
    </source>
</reference>